<dbReference type="EMBL" id="AAWS01000042">
    <property type="protein sequence ID" value="EAY25859.1"/>
    <property type="molecule type" value="Genomic_DNA"/>
</dbReference>
<dbReference type="NCBIfam" id="NF047558">
    <property type="entry name" value="TPR_END_plus"/>
    <property type="match status" value="1"/>
</dbReference>
<dbReference type="GO" id="GO:0009279">
    <property type="term" value="C:cell outer membrane"/>
    <property type="evidence" value="ECO:0007669"/>
    <property type="project" value="TreeGrafter"/>
</dbReference>
<dbReference type="GO" id="GO:0046813">
    <property type="term" value="P:receptor-mediated virion attachment to host cell"/>
    <property type="evidence" value="ECO:0007669"/>
    <property type="project" value="TreeGrafter"/>
</dbReference>
<dbReference type="InterPro" id="IPR019734">
    <property type="entry name" value="TPR_rpt"/>
</dbReference>
<sequence>MNPQDYLKNDQNAVTQIKQLIESGQKENVELALSLIKGGGMVPALVTHLCAVLLIYHDDATIKDATTALHKLPLAFRYYGGLVYNDDTINRILAIAEDHPDIDAPLLVTLMFEQTGKLAAYCLENKLLPAQQVLSQRMKGGGFLDLYHMNLSALPPEIGLFPEIQHLNIEGNRFSQLPDELQNLTQLKNIYFEDTPLGKEAIKQLEAFFPQVMAEHYCQKGSKVIYTSNHLWNDYEEALQYITKATILVPHNAYYLTQKAGVLRKMKQYQTSIEILEQALALYEVESLSGKYKKEVIYNDLGIAYIRLGKYAKAHQAYNQALQIAPNYDSAWYNRACVYALEQHKTNMLSCLTKAICLRSTFKIEARQDFDFSNFRQDPDFKKLVGE</sequence>
<protein>
    <submittedName>
        <fullName evidence="4">LMP1, putative</fullName>
    </submittedName>
</protein>
<dbReference type="PROSITE" id="PS50005">
    <property type="entry name" value="TPR"/>
    <property type="match status" value="1"/>
</dbReference>
<dbReference type="SUPFAM" id="SSF52047">
    <property type="entry name" value="RNI-like"/>
    <property type="match status" value="1"/>
</dbReference>
<dbReference type="Gene3D" id="1.25.40.10">
    <property type="entry name" value="Tetratricopeptide repeat domain"/>
    <property type="match status" value="1"/>
</dbReference>
<dbReference type="OrthoDB" id="1452892at2"/>
<dbReference type="eggNOG" id="COG0457">
    <property type="taxonomic scope" value="Bacteria"/>
</dbReference>
<dbReference type="RefSeq" id="WP_002702054.1">
    <property type="nucleotide sequence ID" value="NZ_AAWS01000042.1"/>
</dbReference>
<organism evidence="4 5">
    <name type="scientific">Microscilla marina ATCC 23134</name>
    <dbReference type="NCBI Taxonomy" id="313606"/>
    <lineage>
        <taxon>Bacteria</taxon>
        <taxon>Pseudomonadati</taxon>
        <taxon>Bacteroidota</taxon>
        <taxon>Cytophagia</taxon>
        <taxon>Cytophagales</taxon>
        <taxon>Microscillaceae</taxon>
        <taxon>Microscilla</taxon>
    </lineage>
</organism>
<evidence type="ECO:0000256" key="2">
    <source>
        <dbReference type="ARBA" id="ARBA00022803"/>
    </source>
</evidence>
<evidence type="ECO:0000256" key="3">
    <source>
        <dbReference type="PROSITE-ProRule" id="PRU00339"/>
    </source>
</evidence>
<dbReference type="AlphaFoldDB" id="A1ZUV5"/>
<evidence type="ECO:0000256" key="1">
    <source>
        <dbReference type="ARBA" id="ARBA00022737"/>
    </source>
</evidence>
<dbReference type="PANTHER" id="PTHR44858:SF1">
    <property type="entry name" value="UDP-N-ACETYLGLUCOSAMINE--PEPTIDE N-ACETYLGLUCOSAMINYLTRANSFERASE SPINDLY-RELATED"/>
    <property type="match status" value="1"/>
</dbReference>
<dbReference type="Gene3D" id="3.80.10.10">
    <property type="entry name" value="Ribonuclease Inhibitor"/>
    <property type="match status" value="1"/>
</dbReference>
<keyword evidence="2 3" id="KW-0802">TPR repeat</keyword>
<dbReference type="Proteomes" id="UP000004095">
    <property type="component" value="Unassembled WGS sequence"/>
</dbReference>
<name>A1ZUV5_MICM2</name>
<dbReference type="PROSITE" id="PS50293">
    <property type="entry name" value="TPR_REGION"/>
    <property type="match status" value="1"/>
</dbReference>
<comment type="caution">
    <text evidence="4">The sequence shown here is derived from an EMBL/GenBank/DDBJ whole genome shotgun (WGS) entry which is preliminary data.</text>
</comment>
<dbReference type="SUPFAM" id="SSF48452">
    <property type="entry name" value="TPR-like"/>
    <property type="match status" value="1"/>
</dbReference>
<reference evidence="4 5" key="1">
    <citation type="submission" date="2007-01" db="EMBL/GenBank/DDBJ databases">
        <authorList>
            <person name="Haygood M."/>
            <person name="Podell S."/>
            <person name="Anderson C."/>
            <person name="Hopkinson B."/>
            <person name="Roe K."/>
            <person name="Barbeau K."/>
            <person name="Gaasterland T."/>
            <person name="Ferriera S."/>
            <person name="Johnson J."/>
            <person name="Kravitz S."/>
            <person name="Beeson K."/>
            <person name="Sutton G."/>
            <person name="Rogers Y.-H."/>
            <person name="Friedman R."/>
            <person name="Frazier M."/>
            <person name="Venter J.C."/>
        </authorList>
    </citation>
    <scope>NUCLEOTIDE SEQUENCE [LARGE SCALE GENOMIC DNA]</scope>
    <source>
        <strain evidence="4 5">ATCC 23134</strain>
    </source>
</reference>
<keyword evidence="5" id="KW-1185">Reference proteome</keyword>
<feature type="repeat" description="TPR" evidence="3">
    <location>
        <begin position="295"/>
        <end position="328"/>
    </location>
</feature>
<accession>A1ZUV5</accession>
<dbReference type="InterPro" id="IPR011990">
    <property type="entry name" value="TPR-like_helical_dom_sf"/>
</dbReference>
<keyword evidence="1" id="KW-0677">Repeat</keyword>
<evidence type="ECO:0000313" key="4">
    <source>
        <dbReference type="EMBL" id="EAY25859.1"/>
    </source>
</evidence>
<evidence type="ECO:0000313" key="5">
    <source>
        <dbReference type="Proteomes" id="UP000004095"/>
    </source>
</evidence>
<proteinExistence type="predicted"/>
<dbReference type="InterPro" id="IPR032675">
    <property type="entry name" value="LRR_dom_sf"/>
</dbReference>
<dbReference type="PANTHER" id="PTHR44858">
    <property type="entry name" value="TETRATRICOPEPTIDE REPEAT PROTEIN 6"/>
    <property type="match status" value="1"/>
</dbReference>
<dbReference type="SMART" id="SM00028">
    <property type="entry name" value="TPR"/>
    <property type="match status" value="4"/>
</dbReference>
<dbReference type="Pfam" id="PF13424">
    <property type="entry name" value="TPR_12"/>
    <property type="match status" value="1"/>
</dbReference>
<dbReference type="InterPro" id="IPR050498">
    <property type="entry name" value="Ycf3"/>
</dbReference>
<gene>
    <name evidence="4" type="ORF">M23134_07671</name>
</gene>